<proteinExistence type="inferred from homology"/>
<dbReference type="GO" id="GO:0005829">
    <property type="term" value="C:cytosol"/>
    <property type="evidence" value="ECO:0007669"/>
    <property type="project" value="TreeGrafter"/>
</dbReference>
<dbReference type="OrthoDB" id="11867at2157"/>
<name>A0A328P9B9_9EURY</name>
<organism evidence="7 8">
    <name type="scientific">Methanothermobacter tenebrarum</name>
    <dbReference type="NCBI Taxonomy" id="680118"/>
    <lineage>
        <taxon>Archaea</taxon>
        <taxon>Methanobacteriati</taxon>
        <taxon>Methanobacteriota</taxon>
        <taxon>Methanomada group</taxon>
        <taxon>Methanobacteria</taxon>
        <taxon>Methanobacteriales</taxon>
        <taxon>Methanobacteriaceae</taxon>
        <taxon>Methanothermobacter</taxon>
    </lineage>
</organism>
<keyword evidence="4" id="KW-0274">FAD</keyword>
<gene>
    <name evidence="7" type="primary">glf</name>
    <name evidence="7" type="ORF">DPC56_06865</name>
</gene>
<evidence type="ECO:0000313" key="8">
    <source>
        <dbReference type="Proteomes" id="UP000249782"/>
    </source>
</evidence>
<dbReference type="SUPFAM" id="SSF51971">
    <property type="entry name" value="Nucleotide-binding domain"/>
    <property type="match status" value="1"/>
</dbReference>
<evidence type="ECO:0000256" key="4">
    <source>
        <dbReference type="ARBA" id="ARBA00022827"/>
    </source>
</evidence>
<dbReference type="Pfam" id="PF13450">
    <property type="entry name" value="NAD_binding_8"/>
    <property type="match status" value="1"/>
</dbReference>
<dbReference type="Gene3D" id="3.40.50.720">
    <property type="entry name" value="NAD(P)-binding Rossmann-like Domain"/>
    <property type="match status" value="3"/>
</dbReference>
<evidence type="ECO:0000256" key="3">
    <source>
        <dbReference type="ARBA" id="ARBA00022630"/>
    </source>
</evidence>
<comment type="caution">
    <text evidence="7">The sequence shown here is derived from an EMBL/GenBank/DDBJ whole genome shotgun (WGS) entry which is preliminary data.</text>
</comment>
<evidence type="ECO:0000259" key="6">
    <source>
        <dbReference type="Pfam" id="PF03275"/>
    </source>
</evidence>
<dbReference type="InterPro" id="IPR015899">
    <property type="entry name" value="UDP-GalPyranose_mutase_C"/>
</dbReference>
<dbReference type="NCBIfam" id="TIGR00031">
    <property type="entry name" value="UDP-GALP_mutase"/>
    <property type="match status" value="1"/>
</dbReference>
<keyword evidence="3" id="KW-0285">Flavoprotein</keyword>
<evidence type="ECO:0000256" key="5">
    <source>
        <dbReference type="ARBA" id="ARBA00023235"/>
    </source>
</evidence>
<dbReference type="SUPFAM" id="SSF54373">
    <property type="entry name" value="FAD-linked reductases, C-terminal domain"/>
    <property type="match status" value="1"/>
</dbReference>
<dbReference type="Pfam" id="PF03275">
    <property type="entry name" value="GLF"/>
    <property type="match status" value="1"/>
</dbReference>
<dbReference type="PANTHER" id="PTHR21197">
    <property type="entry name" value="UDP-GALACTOPYRANOSE MUTASE"/>
    <property type="match status" value="1"/>
</dbReference>
<dbReference type="InterPro" id="IPR004379">
    <property type="entry name" value="UDP-GALP_mutase"/>
</dbReference>
<sequence length="380" mass="45480">MFEYIIVGAGLAGSVMAERIANILDEKVLVIERRNHIGGNCYDEIDKTGIIIHKYGPHIFHTNYRDVFKYLSQFTEWREYQHYVLGFIDGKLAPLPFNLNTLHKLLPESLAKPLEKKLLKKYNYGERIPILKLLKEDDRDLKFLANYIYEKVFLNYTIKQWGLKPDEIDGKVTERVPILLSRDNRYFQDKYQGVPQDGYTKMIQNILDHENIKIMLNTSHEEILQIKKDKILFMDKKYNGKVIFTGKIDELFNYRYGRLPYRSLDLKFKKLDQEWYQEAATINYPNDYDFTRITEFKHIHPAETKKTIILKEHPQEHIEGKNEPYYPILTPENQETYKKYKKLAENHRNLVLLGRLAEYRYYNMDEIVKRAFKVFEKEVR</sequence>
<dbReference type="RefSeq" id="WP_112094340.1">
    <property type="nucleotide sequence ID" value="NZ_QLOE01000009.1"/>
</dbReference>
<reference evidence="7 8" key="1">
    <citation type="submission" date="2018-06" db="EMBL/GenBank/DDBJ databases">
        <title>Draft genome sequence of hyperthermophilic methanogen Methanothermobacter tenebrarum sp. MCM-B 1447.</title>
        <authorList>
            <person name="Pore S.D."/>
            <person name="Dagar S."/>
            <person name="Dhakephalkar P.K."/>
        </authorList>
    </citation>
    <scope>NUCLEOTIDE SEQUENCE [LARGE SCALE GENOMIC DNA]</scope>
    <source>
        <strain evidence="7 8">MCM B 1447</strain>
    </source>
</reference>
<keyword evidence="5 7" id="KW-0413">Isomerase</keyword>
<dbReference type="EC" id="5.4.99.9" evidence="7"/>
<keyword evidence="8" id="KW-1185">Reference proteome</keyword>
<evidence type="ECO:0000256" key="1">
    <source>
        <dbReference type="ARBA" id="ARBA00001974"/>
    </source>
</evidence>
<evidence type="ECO:0000313" key="7">
    <source>
        <dbReference type="EMBL" id="RAO78689.1"/>
    </source>
</evidence>
<protein>
    <submittedName>
        <fullName evidence="7">UDP-galactopyranose mutase</fullName>
        <ecNumber evidence="7">5.4.99.9</ecNumber>
    </submittedName>
</protein>
<dbReference type="GO" id="GO:0008767">
    <property type="term" value="F:UDP-galactopyranose mutase activity"/>
    <property type="evidence" value="ECO:0007669"/>
    <property type="project" value="UniProtKB-EC"/>
</dbReference>
<evidence type="ECO:0000256" key="2">
    <source>
        <dbReference type="ARBA" id="ARBA00009321"/>
    </source>
</evidence>
<dbReference type="AlphaFoldDB" id="A0A328P9B9"/>
<comment type="cofactor">
    <cofactor evidence="1">
        <name>FAD</name>
        <dbReference type="ChEBI" id="CHEBI:57692"/>
    </cofactor>
</comment>
<feature type="domain" description="UDP-galactopyranose mutase C-terminal" evidence="6">
    <location>
        <begin position="151"/>
        <end position="361"/>
    </location>
</feature>
<dbReference type="GO" id="GO:0050660">
    <property type="term" value="F:flavin adenine dinucleotide binding"/>
    <property type="evidence" value="ECO:0007669"/>
    <property type="project" value="TreeGrafter"/>
</dbReference>
<dbReference type="PANTHER" id="PTHR21197:SF0">
    <property type="entry name" value="UDP-GALACTOPYRANOSE MUTASE"/>
    <property type="match status" value="1"/>
</dbReference>
<comment type="similarity">
    <text evidence="2">Belongs to the UDP-galactopyranose/dTDP-fucopyranose mutase family.</text>
</comment>
<dbReference type="EMBL" id="QLOE01000009">
    <property type="protein sequence ID" value="RAO78689.1"/>
    <property type="molecule type" value="Genomic_DNA"/>
</dbReference>
<accession>A0A328P9B9</accession>
<dbReference type="Proteomes" id="UP000249782">
    <property type="component" value="Unassembled WGS sequence"/>
</dbReference>